<dbReference type="InterPro" id="IPR012340">
    <property type="entry name" value="NA-bd_OB-fold"/>
</dbReference>
<dbReference type="Proteomes" id="UP000007473">
    <property type="component" value="Chromosome"/>
</dbReference>
<dbReference type="CDD" id="cd04496">
    <property type="entry name" value="SSB_OBF"/>
    <property type="match status" value="1"/>
</dbReference>
<proteinExistence type="predicted"/>
<keyword evidence="1 2" id="KW-0238">DNA-binding</keyword>
<protein>
    <recommendedName>
        <fullName evidence="2 3">Single-stranded DNA-binding protein</fullName>
    </recommendedName>
</protein>
<dbReference type="Gene3D" id="2.40.50.140">
    <property type="entry name" value="Nucleic acid-binding proteins"/>
    <property type="match status" value="1"/>
</dbReference>
<accession>A0AB32XBJ9</accession>
<dbReference type="AlphaFoldDB" id="A0AB32XBJ9"/>
<dbReference type="InterPro" id="IPR011344">
    <property type="entry name" value="ssDNA-bd"/>
</dbReference>
<evidence type="ECO:0000256" key="2">
    <source>
        <dbReference type="PIRNR" id="PIRNR002070"/>
    </source>
</evidence>
<evidence type="ECO:0000313" key="4">
    <source>
        <dbReference type="EMBL" id="ADV34384.1"/>
    </source>
</evidence>
<dbReference type="PANTHER" id="PTHR10302:SF27">
    <property type="entry name" value="SINGLE-STRANDED DNA-BINDING PROTEIN"/>
    <property type="match status" value="1"/>
</dbReference>
<organism evidence="4 5">
    <name type="scientific">Mycoplasmopsis fermentans (strain M64)</name>
    <name type="common">Mycoplasma fermentans</name>
    <dbReference type="NCBI Taxonomy" id="943945"/>
    <lineage>
        <taxon>Bacteria</taxon>
        <taxon>Bacillati</taxon>
        <taxon>Mycoplasmatota</taxon>
        <taxon>Mycoplasmoidales</taxon>
        <taxon>Metamycoplasmataceae</taxon>
        <taxon>Mycoplasmopsis</taxon>
    </lineage>
</organism>
<dbReference type="InterPro" id="IPR000424">
    <property type="entry name" value="Primosome_PriB/ssb"/>
</dbReference>
<dbReference type="KEGG" id="mfm:MfeM64YM_0382"/>
<name>A0AB32XBJ9_MYCFM</name>
<gene>
    <name evidence="4" type="ordered locus">MfeM64YM_0382</name>
</gene>
<dbReference type="NCBIfam" id="TIGR00621">
    <property type="entry name" value="ssb"/>
    <property type="match status" value="1"/>
</dbReference>
<evidence type="ECO:0000256" key="3">
    <source>
        <dbReference type="RuleBase" id="RU000524"/>
    </source>
</evidence>
<dbReference type="SUPFAM" id="SSF50249">
    <property type="entry name" value="Nucleic acid-binding proteins"/>
    <property type="match status" value="1"/>
</dbReference>
<dbReference type="Pfam" id="PF00436">
    <property type="entry name" value="SSB"/>
    <property type="match status" value="1"/>
</dbReference>
<sequence length="183" mass="21049">MNKVILTGRVVSEDYFKAKTTSGKAVLGFVIAVNNEYGGEPDFLNITAFGLQASNFEKYNKKGDLVEVIGKIKRNAYVDRDNHKQYKMEIVADNIIYSAKKVDRNAEGNDEDIIYKDESKLPKEEKEKVVKARLKKKDEMMEPFKQYIGMDPLCQSVYDKYEEEAFNKDVEVKDETKKHGQTL</sequence>
<dbReference type="GO" id="GO:0003697">
    <property type="term" value="F:single-stranded DNA binding"/>
    <property type="evidence" value="ECO:0007669"/>
    <property type="project" value="InterPro"/>
</dbReference>
<evidence type="ECO:0000256" key="1">
    <source>
        <dbReference type="ARBA" id="ARBA00023125"/>
    </source>
</evidence>
<dbReference type="PROSITE" id="PS50935">
    <property type="entry name" value="SSB"/>
    <property type="match status" value="1"/>
</dbReference>
<dbReference type="GO" id="GO:0006260">
    <property type="term" value="P:DNA replication"/>
    <property type="evidence" value="ECO:0007669"/>
    <property type="project" value="InterPro"/>
</dbReference>
<dbReference type="RefSeq" id="WP_013526819.1">
    <property type="nucleotide sequence ID" value="NC_014921.1"/>
</dbReference>
<evidence type="ECO:0000313" key="5">
    <source>
        <dbReference type="Proteomes" id="UP000007473"/>
    </source>
</evidence>
<dbReference type="GO" id="GO:0009295">
    <property type="term" value="C:nucleoid"/>
    <property type="evidence" value="ECO:0007669"/>
    <property type="project" value="TreeGrafter"/>
</dbReference>
<dbReference type="EMBL" id="CP002458">
    <property type="protein sequence ID" value="ADV34384.1"/>
    <property type="molecule type" value="Genomic_DNA"/>
</dbReference>
<reference evidence="4 5" key="1">
    <citation type="journal article" date="2011" name="J. Bacteriol.">
        <title>Genome sequence of the repetitive-sequence-rich Mycoplasma fermentans strain M64.</title>
        <authorList>
            <person name="Shu H.W."/>
            <person name="Liu T.T."/>
            <person name="Chang H.Y."/>
            <person name="Liu Y.M."/>
            <person name="Wu K.M."/>
            <person name="Shu H.Y."/>
            <person name="Tsai S.F."/>
            <person name="Hsiao K.J."/>
            <person name="Hu W.S."/>
            <person name="Ng W.V."/>
        </authorList>
    </citation>
    <scope>NUCLEOTIDE SEQUENCE [LARGE SCALE GENOMIC DNA]</scope>
    <source>
        <strain evidence="4 5">M64</strain>
    </source>
</reference>
<dbReference type="PANTHER" id="PTHR10302">
    <property type="entry name" value="SINGLE-STRANDED DNA-BINDING PROTEIN"/>
    <property type="match status" value="1"/>
</dbReference>
<dbReference type="PIRSF" id="PIRSF002070">
    <property type="entry name" value="SSB"/>
    <property type="match status" value="1"/>
</dbReference>